<reference evidence="8 9" key="1">
    <citation type="submission" date="2019-08" db="EMBL/GenBank/DDBJ databases">
        <title>Bacillus genomes from the desert of Cuatro Cienegas, Coahuila.</title>
        <authorList>
            <person name="Olmedo-Alvarez G."/>
        </authorList>
    </citation>
    <scope>NUCLEOTIDE SEQUENCE [LARGE SCALE GENOMIC DNA]</scope>
    <source>
        <strain evidence="8 9">CH87b_3T</strain>
    </source>
</reference>
<feature type="transmembrane region" description="Helical" evidence="6">
    <location>
        <begin position="320"/>
        <end position="339"/>
    </location>
</feature>
<dbReference type="InterPro" id="IPR051533">
    <property type="entry name" value="WaaL-like"/>
</dbReference>
<evidence type="ECO:0000256" key="1">
    <source>
        <dbReference type="ARBA" id="ARBA00004141"/>
    </source>
</evidence>
<feature type="transmembrane region" description="Helical" evidence="6">
    <location>
        <begin position="488"/>
        <end position="510"/>
    </location>
</feature>
<evidence type="ECO:0000256" key="6">
    <source>
        <dbReference type="SAM" id="Phobius"/>
    </source>
</evidence>
<feature type="transmembrane region" description="Helical" evidence="6">
    <location>
        <begin position="58"/>
        <end position="85"/>
    </location>
</feature>
<evidence type="ECO:0000313" key="9">
    <source>
        <dbReference type="Proteomes" id="UP000324269"/>
    </source>
</evidence>
<feature type="transmembrane region" description="Helical" evidence="6">
    <location>
        <begin position="115"/>
        <end position="133"/>
    </location>
</feature>
<feature type="transmembrane region" description="Helical" evidence="6">
    <location>
        <begin position="202"/>
        <end position="223"/>
    </location>
</feature>
<dbReference type="InterPro" id="IPR007016">
    <property type="entry name" value="O-antigen_ligase-rel_domated"/>
</dbReference>
<gene>
    <name evidence="8" type="ORF">FZC85_17805</name>
</gene>
<proteinExistence type="predicted"/>
<comment type="caution">
    <text evidence="8">The sequence shown here is derived from an EMBL/GenBank/DDBJ whole genome shotgun (WGS) entry which is preliminary data.</text>
</comment>
<evidence type="ECO:0000259" key="7">
    <source>
        <dbReference type="Pfam" id="PF04932"/>
    </source>
</evidence>
<accession>A0A5D4U6E6</accession>
<protein>
    <submittedName>
        <fullName evidence="8">O-antigen ligase family protein</fullName>
    </submittedName>
</protein>
<feature type="domain" description="O-antigen ligase-related" evidence="7">
    <location>
        <begin position="284"/>
        <end position="470"/>
    </location>
</feature>
<dbReference type="SUPFAM" id="SSF103473">
    <property type="entry name" value="MFS general substrate transporter"/>
    <property type="match status" value="1"/>
</dbReference>
<dbReference type="OrthoDB" id="2957833at2"/>
<evidence type="ECO:0000256" key="5">
    <source>
        <dbReference type="SAM" id="MobiDB-lite"/>
    </source>
</evidence>
<dbReference type="PANTHER" id="PTHR37422">
    <property type="entry name" value="TEICHURONIC ACID BIOSYNTHESIS PROTEIN TUAE"/>
    <property type="match status" value="1"/>
</dbReference>
<feature type="region of interest" description="Disordered" evidence="5">
    <location>
        <begin position="348"/>
        <end position="380"/>
    </location>
</feature>
<feature type="transmembrane region" description="Helical" evidence="6">
    <location>
        <begin position="256"/>
        <end position="274"/>
    </location>
</feature>
<evidence type="ECO:0000256" key="4">
    <source>
        <dbReference type="ARBA" id="ARBA00023136"/>
    </source>
</evidence>
<evidence type="ECO:0000256" key="3">
    <source>
        <dbReference type="ARBA" id="ARBA00022989"/>
    </source>
</evidence>
<keyword evidence="8" id="KW-0436">Ligase</keyword>
<feature type="transmembrane region" description="Helical" evidence="6">
    <location>
        <begin position="145"/>
        <end position="165"/>
    </location>
</feature>
<keyword evidence="3 6" id="KW-1133">Transmembrane helix</keyword>
<organism evidence="8 9">
    <name type="scientific">Rossellomorea aquimaris</name>
    <dbReference type="NCBI Taxonomy" id="189382"/>
    <lineage>
        <taxon>Bacteria</taxon>
        <taxon>Bacillati</taxon>
        <taxon>Bacillota</taxon>
        <taxon>Bacilli</taxon>
        <taxon>Bacillales</taxon>
        <taxon>Bacillaceae</taxon>
        <taxon>Rossellomorea</taxon>
    </lineage>
</organism>
<evidence type="ECO:0000313" key="8">
    <source>
        <dbReference type="EMBL" id="TYS82964.1"/>
    </source>
</evidence>
<dbReference type="PANTHER" id="PTHR37422:SF13">
    <property type="entry name" value="LIPOPOLYSACCHARIDE BIOSYNTHESIS PROTEIN PA4999-RELATED"/>
    <property type="match status" value="1"/>
</dbReference>
<name>A0A5D4U6E6_9BACI</name>
<keyword evidence="4 6" id="KW-0472">Membrane</keyword>
<feature type="transmembrane region" description="Helical" evidence="6">
    <location>
        <begin position="458"/>
        <end position="482"/>
    </location>
</feature>
<keyword evidence="2 6" id="KW-0812">Transmembrane</keyword>
<comment type="subcellular location">
    <subcellularLocation>
        <location evidence="1">Membrane</location>
        <topology evidence="1">Multi-pass membrane protein</topology>
    </subcellularLocation>
</comment>
<feature type="transmembrane region" description="Helical" evidence="6">
    <location>
        <begin position="286"/>
        <end position="314"/>
    </location>
</feature>
<feature type="compositionally biased region" description="Polar residues" evidence="5">
    <location>
        <begin position="348"/>
        <end position="360"/>
    </location>
</feature>
<dbReference type="EMBL" id="VTEZ01000006">
    <property type="protein sequence ID" value="TYS82964.1"/>
    <property type="molecule type" value="Genomic_DNA"/>
</dbReference>
<sequence>MELSSNYYRFFMNLYKKLNKTINSFIKLILEVTFRQVLHRLKGGIKLLTENKHLGLLFGISILLPLIFTHMAVSLISIALTLFLVWKDKKSGLLLLFVYFPIRPFLIEINDGFKLLGDAVIGFLFVLTIIEYIKNKKAFTGLTKYLVTIGIILFCLTGTVAAFTTGVELKAIIFQNRAFLITFLLVFVVGELTFTRMDLKRFVGITVVMGSILSVHGLIEFISSRTLFVPLAWENWNLSSVNEMRVYGLTANPNVLGTYLSICLFATLYAYHTFHKYKWPLISAAILMLGVLCLTYSRGSILAFGIAFILYILLRKDWKMLKSFVAVVVIGLCIIYYPANAAKTFVSQESPDRTNPSSQVDEQDNEEEKDHNKTNHRPSSTFSNRFKEIFSDDIIQKSTEWGRLYVVFKGIDIYMEHPVIGTGFGTFGDSATLSYGSPISDQYGLPDRMYSDNQYIQFLVQTGTIGTLFVLFFIVGIMIQLWKRRGETITPVLFSLIIAALLMALFYNVLEEKILTLYFYTLLGYFLYKERDPLEDEPSR</sequence>
<dbReference type="Proteomes" id="UP000324269">
    <property type="component" value="Unassembled WGS sequence"/>
</dbReference>
<dbReference type="AlphaFoldDB" id="A0A5D4U6E6"/>
<feature type="transmembrane region" description="Helical" evidence="6">
    <location>
        <begin position="171"/>
        <end position="190"/>
    </location>
</feature>
<dbReference type="GO" id="GO:0016874">
    <property type="term" value="F:ligase activity"/>
    <property type="evidence" value="ECO:0007669"/>
    <property type="project" value="UniProtKB-KW"/>
</dbReference>
<dbReference type="InterPro" id="IPR036259">
    <property type="entry name" value="MFS_trans_sf"/>
</dbReference>
<evidence type="ECO:0000256" key="2">
    <source>
        <dbReference type="ARBA" id="ARBA00022692"/>
    </source>
</evidence>
<dbReference type="GO" id="GO:0016020">
    <property type="term" value="C:membrane"/>
    <property type="evidence" value="ECO:0007669"/>
    <property type="project" value="UniProtKB-SubCell"/>
</dbReference>
<dbReference type="Pfam" id="PF04932">
    <property type="entry name" value="Wzy_C"/>
    <property type="match status" value="1"/>
</dbReference>